<feature type="signal peptide" evidence="3">
    <location>
        <begin position="1"/>
        <end position="19"/>
    </location>
</feature>
<dbReference type="NCBIfam" id="NF038029">
    <property type="entry name" value="LP_plasma"/>
    <property type="match status" value="1"/>
</dbReference>
<name>A0A0C3A3Y5_MYCCA</name>
<evidence type="ECO:0000256" key="2">
    <source>
        <dbReference type="SAM" id="MobiDB-lite"/>
    </source>
</evidence>
<evidence type="ECO:0000313" key="5">
    <source>
        <dbReference type="Proteomes" id="UP000031975"/>
    </source>
</evidence>
<dbReference type="PROSITE" id="PS51257">
    <property type="entry name" value="PROKAR_LIPOPROTEIN"/>
    <property type="match status" value="1"/>
</dbReference>
<proteinExistence type="predicted"/>
<dbReference type="Proteomes" id="UP000031975">
    <property type="component" value="Unassembled WGS sequence"/>
</dbReference>
<dbReference type="EMBL" id="JXQB01000001">
    <property type="protein sequence ID" value="KIM14211.1"/>
    <property type="molecule type" value="Genomic_DNA"/>
</dbReference>
<dbReference type="AlphaFoldDB" id="A0A0C3A3Y5"/>
<dbReference type="GeneID" id="23778612"/>
<dbReference type="RefSeq" id="WP_011387305.1">
    <property type="nucleotide sequence ID" value="NZ_CP143994.1"/>
</dbReference>
<feature type="coiled-coil region" evidence="1">
    <location>
        <begin position="199"/>
        <end position="230"/>
    </location>
</feature>
<evidence type="ECO:0000256" key="3">
    <source>
        <dbReference type="SAM" id="SignalP"/>
    </source>
</evidence>
<accession>A0A0C3A3Y5</accession>
<keyword evidence="3" id="KW-0732">Signal</keyword>
<gene>
    <name evidence="4" type="ORF">MCGM508_04055</name>
</gene>
<keyword evidence="4" id="KW-0449">Lipoprotein</keyword>
<keyword evidence="1" id="KW-0175">Coiled coil</keyword>
<dbReference type="InterPro" id="IPR054816">
    <property type="entry name" value="Lipoprotein_mollicutes-type_CS"/>
</dbReference>
<evidence type="ECO:0000256" key="1">
    <source>
        <dbReference type="SAM" id="Coils"/>
    </source>
</evidence>
<reference evidence="4 5" key="1">
    <citation type="submission" date="2015-01" db="EMBL/GenBank/DDBJ databases">
        <title>Draft Genome Sequence of Mycoplasma capricolum subsp. capricolum str. GM508D.</title>
        <authorList>
            <person name="Calcutt M.J."/>
            <person name="Foecking M.F."/>
        </authorList>
    </citation>
    <scope>NUCLEOTIDE SEQUENCE [LARGE SCALE GENOMIC DNA]</scope>
    <source>
        <strain evidence="4 5">GM508D</strain>
    </source>
</reference>
<comment type="caution">
    <text evidence="4">The sequence shown here is derived from an EMBL/GenBank/DDBJ whole genome shotgun (WGS) entry which is preliminary data.</text>
</comment>
<sequence>MKKLLTLLGSVTLITTTSAAVIACGGIRSEQRNTEGKKDDKTEKTKEEEKEEFKSVLSDEVKKEASKIVTKILTDGLDLSDNSEDAVLKNKESISTEFANILDEILVENKNDVEKSLQYFKDKLVKFTAPFFIGDLLGQFPELEDGGSLWISEVDIDSKKEDIIGIVFNEKSDQDLVAESKKLIEDSNEEDEKTINEIIKDYKKDVEDYKKLFEEENKESLSKLKELLEKHFPKVLEAK</sequence>
<organism evidence="4 5">
    <name type="scientific">Mycoplasma capricolum subsp. capricolum</name>
    <dbReference type="NCBI Taxonomy" id="40479"/>
    <lineage>
        <taxon>Bacteria</taxon>
        <taxon>Bacillati</taxon>
        <taxon>Mycoplasmatota</taxon>
        <taxon>Mollicutes</taxon>
        <taxon>Mycoplasmataceae</taxon>
        <taxon>Mycoplasma</taxon>
    </lineage>
</organism>
<feature type="chain" id="PRO_5002172204" evidence="3">
    <location>
        <begin position="20"/>
        <end position="239"/>
    </location>
</feature>
<protein>
    <submittedName>
        <fullName evidence="4">Lipoprotein</fullName>
    </submittedName>
</protein>
<evidence type="ECO:0000313" key="4">
    <source>
        <dbReference type="EMBL" id="KIM14211.1"/>
    </source>
</evidence>
<feature type="region of interest" description="Disordered" evidence="2">
    <location>
        <begin position="31"/>
        <end position="53"/>
    </location>
</feature>
<dbReference type="OMA" id="LWISEVD"/>